<evidence type="ECO:0000313" key="1">
    <source>
        <dbReference type="EMBL" id="KAK4007772.1"/>
    </source>
</evidence>
<comment type="caution">
    <text evidence="1">The sequence shown here is derived from an EMBL/GenBank/DDBJ whole genome shotgun (WGS) entry which is preliminary data.</text>
</comment>
<keyword evidence="2" id="KW-1185">Reference proteome</keyword>
<organism evidence="1 2">
    <name type="scientific">Daphnia magna</name>
    <dbReference type="NCBI Taxonomy" id="35525"/>
    <lineage>
        <taxon>Eukaryota</taxon>
        <taxon>Metazoa</taxon>
        <taxon>Ecdysozoa</taxon>
        <taxon>Arthropoda</taxon>
        <taxon>Crustacea</taxon>
        <taxon>Branchiopoda</taxon>
        <taxon>Diplostraca</taxon>
        <taxon>Cladocera</taxon>
        <taxon>Anomopoda</taxon>
        <taxon>Daphniidae</taxon>
        <taxon>Daphnia</taxon>
    </lineage>
</organism>
<name>A0ABQ9Z4F2_9CRUS</name>
<evidence type="ECO:0000313" key="2">
    <source>
        <dbReference type="Proteomes" id="UP001234178"/>
    </source>
</evidence>
<dbReference type="Proteomes" id="UP001234178">
    <property type="component" value="Unassembled WGS sequence"/>
</dbReference>
<protein>
    <submittedName>
        <fullName evidence="1">Uncharacterized protein</fullName>
    </submittedName>
</protein>
<proteinExistence type="predicted"/>
<sequence length="69" mass="7555">MADQLIQLCSLSSGWPLTCTLVACTGCKPMSGVDERPVNCDFEIIVVVENQTELTDPDNQTQPPDKKET</sequence>
<reference evidence="1 2" key="1">
    <citation type="journal article" date="2023" name="Nucleic Acids Res.">
        <title>The hologenome of Daphnia magna reveals possible DNA methylation and microbiome-mediated evolution of the host genome.</title>
        <authorList>
            <person name="Chaturvedi A."/>
            <person name="Li X."/>
            <person name="Dhandapani V."/>
            <person name="Marshall H."/>
            <person name="Kissane S."/>
            <person name="Cuenca-Cambronero M."/>
            <person name="Asole G."/>
            <person name="Calvet F."/>
            <person name="Ruiz-Romero M."/>
            <person name="Marangio P."/>
            <person name="Guigo R."/>
            <person name="Rago D."/>
            <person name="Mirbahai L."/>
            <person name="Eastwood N."/>
            <person name="Colbourne J.K."/>
            <person name="Zhou J."/>
            <person name="Mallon E."/>
            <person name="Orsini L."/>
        </authorList>
    </citation>
    <scope>NUCLEOTIDE SEQUENCE [LARGE SCALE GENOMIC DNA]</scope>
    <source>
        <strain evidence="1">LRV0_1</strain>
    </source>
</reference>
<dbReference type="EMBL" id="JAOYFB010000002">
    <property type="protein sequence ID" value="KAK4007772.1"/>
    <property type="molecule type" value="Genomic_DNA"/>
</dbReference>
<accession>A0ABQ9Z4F2</accession>
<gene>
    <name evidence="1" type="ORF">OUZ56_012924</name>
</gene>